<dbReference type="WBParaSite" id="HPLM_0001584501-mRNA-1">
    <property type="protein sequence ID" value="HPLM_0001584501-mRNA-1"/>
    <property type="gene ID" value="HPLM_0001584501"/>
</dbReference>
<protein>
    <submittedName>
        <fullName evidence="1">BEACH-type PH domain-containing protein</fullName>
    </submittedName>
</protein>
<dbReference type="OMA" id="ERYNDID"/>
<sequence>LIVKGTPLCFIVQNSFIIGAEVDPSKYVSTASALDVPIPGLNEVFDFQEETLIKRDEELVDIRHTRFSLPIPSTDQRLPFKASLLGRPGVHLLHAKAHLFERFNDVNLNFAHVLPSINTHQIKTDDIVDEIILNRANPTLVG</sequence>
<organism evidence="1">
    <name type="scientific">Haemonchus placei</name>
    <name type="common">Barber's pole worm</name>
    <dbReference type="NCBI Taxonomy" id="6290"/>
    <lineage>
        <taxon>Eukaryota</taxon>
        <taxon>Metazoa</taxon>
        <taxon>Ecdysozoa</taxon>
        <taxon>Nematoda</taxon>
        <taxon>Chromadorea</taxon>
        <taxon>Rhabditida</taxon>
        <taxon>Rhabditina</taxon>
        <taxon>Rhabditomorpha</taxon>
        <taxon>Strongyloidea</taxon>
        <taxon>Trichostrongylidae</taxon>
        <taxon>Haemonchus</taxon>
    </lineage>
</organism>
<name>A0A0N4WVV7_HAEPC</name>
<proteinExistence type="predicted"/>
<evidence type="ECO:0000313" key="1">
    <source>
        <dbReference type="WBParaSite" id="HPLM_0001584501-mRNA-1"/>
    </source>
</evidence>
<reference evidence="1" key="1">
    <citation type="submission" date="2017-02" db="UniProtKB">
        <authorList>
            <consortium name="WormBaseParasite"/>
        </authorList>
    </citation>
    <scope>IDENTIFICATION</scope>
</reference>
<accession>A0A0N4WVV7</accession>
<dbReference type="AlphaFoldDB" id="A0A0N4WVV7"/>